<name>A0ABY2ZNF0_9GAMM</name>
<keyword evidence="2" id="KW-1185">Reference proteome</keyword>
<sequence>MLLQLLSDDNPVAQDEIPEIISDDGVLAAELLMLLSSRPRHYHVSDMPEICQSVINYGISDVFPGGISRSDRNIILESRILHALQLFEPRLKDVMVSAGNESYGCSSFIIEAEKNNAPIRFYLEWDDVLSHFSLR</sequence>
<comment type="caution">
    <text evidence="1">The sequence shown here is derived from an EMBL/GenBank/DDBJ whole genome shotgun (WGS) entry which is preliminary data.</text>
</comment>
<evidence type="ECO:0000313" key="2">
    <source>
        <dbReference type="Proteomes" id="UP000315469"/>
    </source>
</evidence>
<organism evidence="1 2">
    <name type="scientific">Pantoea eucalypti</name>
    <dbReference type="NCBI Taxonomy" id="470933"/>
    <lineage>
        <taxon>Bacteria</taxon>
        <taxon>Pseudomonadati</taxon>
        <taxon>Pseudomonadota</taxon>
        <taxon>Gammaproteobacteria</taxon>
        <taxon>Enterobacterales</taxon>
        <taxon>Erwiniaceae</taxon>
        <taxon>Pantoea</taxon>
    </lineage>
</organism>
<reference evidence="1 2" key="1">
    <citation type="submission" date="2019-06" db="EMBL/GenBank/DDBJ databases">
        <title>Taxogenomics and systematics of the genus Pantoea.</title>
        <authorList>
            <person name="Tambong J.T."/>
        </authorList>
    </citation>
    <scope>NUCLEOTIDE SEQUENCE [LARGE SCALE GENOMIC DNA]</scope>
    <source>
        <strain evidence="1 2">LMG 24197</strain>
    </source>
</reference>
<proteinExistence type="predicted"/>
<gene>
    <name evidence="1" type="ORF">FJW02_10980</name>
</gene>
<dbReference type="SUPFAM" id="SSF160719">
    <property type="entry name" value="gpW/gp25-like"/>
    <property type="match status" value="1"/>
</dbReference>
<dbReference type="EMBL" id="VHJB01000063">
    <property type="protein sequence ID" value="TPV36611.1"/>
    <property type="molecule type" value="Genomic_DNA"/>
</dbReference>
<evidence type="ECO:0000313" key="1">
    <source>
        <dbReference type="EMBL" id="TPV36611.1"/>
    </source>
</evidence>
<evidence type="ECO:0008006" key="3">
    <source>
        <dbReference type="Google" id="ProtNLM"/>
    </source>
</evidence>
<dbReference type="Proteomes" id="UP000315469">
    <property type="component" value="Unassembled WGS sequence"/>
</dbReference>
<protein>
    <recommendedName>
        <fullName evidence="3">Type VI secretion system baseplate subunit TssE</fullName>
    </recommendedName>
</protein>
<dbReference type="RefSeq" id="WP_140915997.1">
    <property type="nucleotide sequence ID" value="NZ_CP045720.1"/>
</dbReference>
<dbReference type="GeneID" id="90522045"/>
<accession>A0ABY2ZNF0</accession>